<dbReference type="RefSeq" id="WP_133870118.1">
    <property type="nucleotide sequence ID" value="NZ_JAVJPS010000030.1"/>
</dbReference>
<evidence type="ECO:0000256" key="1">
    <source>
        <dbReference type="SAM" id="Phobius"/>
    </source>
</evidence>
<evidence type="ECO:0000313" key="3">
    <source>
        <dbReference type="Proteomes" id="UP000294558"/>
    </source>
</evidence>
<proteinExistence type="predicted"/>
<keyword evidence="3" id="KW-1185">Reference proteome</keyword>
<comment type="caution">
    <text evidence="2">The sequence shown here is derived from an EMBL/GenBank/DDBJ whole genome shotgun (WGS) entry which is preliminary data.</text>
</comment>
<keyword evidence="1" id="KW-0472">Membrane</keyword>
<keyword evidence="1" id="KW-1133">Transmembrane helix</keyword>
<dbReference type="OrthoDB" id="5324916at2"/>
<dbReference type="Proteomes" id="UP000294558">
    <property type="component" value="Unassembled WGS sequence"/>
</dbReference>
<reference evidence="2 3" key="1">
    <citation type="submission" date="2019-03" db="EMBL/GenBank/DDBJ databases">
        <title>Sequencing the genomes of 1000 actinobacteria strains.</title>
        <authorList>
            <person name="Klenk H.-P."/>
        </authorList>
    </citation>
    <scope>NUCLEOTIDE SEQUENCE [LARGE SCALE GENOMIC DNA]</scope>
    <source>
        <strain evidence="2 3">DSM 18936</strain>
    </source>
</reference>
<name>A0A4R7I2U0_9ACTN</name>
<accession>A0A4R7I2U0</accession>
<dbReference type="EMBL" id="SOAU01000001">
    <property type="protein sequence ID" value="TDT17861.1"/>
    <property type="molecule type" value="Genomic_DNA"/>
</dbReference>
<keyword evidence="1" id="KW-0812">Transmembrane</keyword>
<gene>
    <name evidence="2" type="ORF">BDK89_3474</name>
</gene>
<feature type="transmembrane region" description="Helical" evidence="1">
    <location>
        <begin position="72"/>
        <end position="102"/>
    </location>
</feature>
<evidence type="ECO:0000313" key="2">
    <source>
        <dbReference type="EMBL" id="TDT17861.1"/>
    </source>
</evidence>
<feature type="transmembrane region" description="Helical" evidence="1">
    <location>
        <begin position="6"/>
        <end position="29"/>
    </location>
</feature>
<protein>
    <submittedName>
        <fullName evidence="2">Branched-subunit amino acid transport protein</fullName>
    </submittedName>
</protein>
<dbReference type="Pfam" id="PF05437">
    <property type="entry name" value="AzlD"/>
    <property type="match status" value="1"/>
</dbReference>
<dbReference type="AlphaFoldDB" id="A0A4R7I2U0"/>
<dbReference type="InterPro" id="IPR008407">
    <property type="entry name" value="Brnchd-chn_aa_trnsp_AzlD"/>
</dbReference>
<organism evidence="2 3">
    <name type="scientific">Ilumatobacter fluminis</name>
    <dbReference type="NCBI Taxonomy" id="467091"/>
    <lineage>
        <taxon>Bacteria</taxon>
        <taxon>Bacillati</taxon>
        <taxon>Actinomycetota</taxon>
        <taxon>Acidimicrobiia</taxon>
        <taxon>Acidimicrobiales</taxon>
        <taxon>Ilumatobacteraceae</taxon>
        <taxon>Ilumatobacter</taxon>
    </lineage>
</organism>
<sequence length="106" mass="10796">MSVWSALAITLVVGAMTYGMRAIAIVGLADREIPLPIQRMLKSVGPAVLAALALNLAAGGEGSGPSISWPEALSLVAAAAAAWWSRNVIVSLVAGMSVLWIASALL</sequence>